<evidence type="ECO:0000256" key="2">
    <source>
        <dbReference type="ARBA" id="ARBA00022475"/>
    </source>
</evidence>
<dbReference type="RefSeq" id="WP_027009140.1">
    <property type="nucleotide sequence ID" value="NZ_CP091521.1"/>
</dbReference>
<dbReference type="AlphaFoldDB" id="A0ABD8B7X0"/>
<gene>
    <name evidence="9" type="primary">pqiB</name>
    <name evidence="9" type="ORF">LVJ77_01425</name>
</gene>
<comment type="subcellular location">
    <subcellularLocation>
        <location evidence="1">Cell inner membrane</location>
    </subcellularLocation>
</comment>
<sequence length="571" mass="62260">MNKPQDELPAAKVRQTATLVSTVWLIPLLAAIVGAWLLAQNVRSKGPEITLLMDNAEGIEVNNTTIRILNVDVGRVTKIRLRPDQSGVEITARLNKDVEDLMRQDTQFWIVKPRIDQNGITGLNTLVSGAYIAFSPGESRQKASEFTVSELPPVTAIGQSGIRVYLSGKNSRMIGVGSPVLYENHVVGTVETANFHPQDQTVHYTVFINSPNESLLTNGSQFWLDNGISVRTDGTGISVQSPPLSALLSGAIAFHTPKYGDAGQKPAQSGDEFKIYDNRQELEREPGERTLYYTAFFKDSVRGLEAGAPVEYKGLKIGTVADVPYFEDGDNLQLFENGRIPVRLRLEPYLMESNGSRDTRQSKEYWQQQLQAAFKRGLSAEIASNNLILGSKMIILDDKPAPADELLRPAAAYHGYPVIATRNGGGLDALQAQVGKLLAKLEKLPLEQTLGGINANLAELQTTLKSAQKVMASADKAVQSADKTIGSAGKLVGSKAIQQMPAELNRTLQELRQTLKGVSPESPVYRDVQQTLQGIERTLKDVQPVIQTLKEQPNALIFQSGGDDPVPKGGR</sequence>
<reference evidence="9 10" key="1">
    <citation type="journal article" date="2022" name="Res Sq">
        <title>Evolution of multicellular longitudinally dividing oral cavity symbionts (Neisseriaceae).</title>
        <authorList>
            <person name="Nyongesa S."/>
            <person name="Weber P."/>
            <person name="Bernet E."/>
            <person name="Pullido F."/>
            <person name="Nieckarz M."/>
            <person name="Delaby M."/>
            <person name="Nieves C."/>
            <person name="Viehboeck T."/>
            <person name="Krause N."/>
            <person name="Rivera-Millot A."/>
            <person name="Nakamura A."/>
            <person name="Vischer N."/>
            <person name="VanNieuwenhze M."/>
            <person name="Brun Y."/>
            <person name="Cava F."/>
            <person name="Bulgheresi S."/>
            <person name="Veyrier F."/>
        </authorList>
    </citation>
    <scope>NUCLEOTIDE SEQUENCE [LARGE SCALE GENOMIC DNA]</scope>
    <source>
        <strain evidence="9 10">17694</strain>
    </source>
</reference>
<keyword evidence="2" id="KW-1003">Cell membrane</keyword>
<feature type="transmembrane region" description="Helical" evidence="7">
    <location>
        <begin position="20"/>
        <end position="39"/>
    </location>
</feature>
<evidence type="ECO:0000256" key="4">
    <source>
        <dbReference type="ARBA" id="ARBA00022692"/>
    </source>
</evidence>
<keyword evidence="5 7" id="KW-1133">Transmembrane helix</keyword>
<feature type="domain" description="Mce/MlaD" evidence="8">
    <location>
        <begin position="161"/>
        <end position="222"/>
    </location>
</feature>
<dbReference type="InterPro" id="IPR003399">
    <property type="entry name" value="Mce/MlaD"/>
</dbReference>
<evidence type="ECO:0000256" key="6">
    <source>
        <dbReference type="ARBA" id="ARBA00023136"/>
    </source>
</evidence>
<keyword evidence="3" id="KW-0997">Cell inner membrane</keyword>
<accession>A0ABD8B7X0</accession>
<keyword evidence="10" id="KW-1185">Reference proteome</keyword>
<keyword evidence="6 7" id="KW-0472">Membrane</keyword>
<dbReference type="Proteomes" id="UP000831534">
    <property type="component" value="Chromosome"/>
</dbReference>
<keyword evidence="4 7" id="KW-0812">Transmembrane</keyword>
<evidence type="ECO:0000259" key="8">
    <source>
        <dbReference type="Pfam" id="PF02470"/>
    </source>
</evidence>
<dbReference type="Pfam" id="PF02470">
    <property type="entry name" value="MlaD"/>
    <property type="match status" value="3"/>
</dbReference>
<dbReference type="EMBL" id="CP091521">
    <property type="protein sequence ID" value="XHH50088.1"/>
    <property type="molecule type" value="Genomic_DNA"/>
</dbReference>
<evidence type="ECO:0000313" key="10">
    <source>
        <dbReference type="Proteomes" id="UP000831534"/>
    </source>
</evidence>
<proteinExistence type="predicted"/>
<dbReference type="InterPro" id="IPR051800">
    <property type="entry name" value="PqiA-PqiB_transport"/>
</dbReference>
<protein>
    <submittedName>
        <fullName evidence="9">Intermembrane transport protein PqiB</fullName>
    </submittedName>
</protein>
<dbReference type="NCBIfam" id="NF008070">
    <property type="entry name" value="PRK10807.1"/>
    <property type="match status" value="1"/>
</dbReference>
<evidence type="ECO:0000313" key="9">
    <source>
        <dbReference type="EMBL" id="XHH50088.1"/>
    </source>
</evidence>
<dbReference type="PANTHER" id="PTHR30462:SF2">
    <property type="entry name" value="INTERMEMBRANE TRANSPORT PROTEIN PQIB"/>
    <property type="match status" value="1"/>
</dbReference>
<organism evidence="9 10">
    <name type="scientific">Conchiformibius kuhniae</name>
    <dbReference type="NCBI Taxonomy" id="211502"/>
    <lineage>
        <taxon>Bacteria</taxon>
        <taxon>Pseudomonadati</taxon>
        <taxon>Pseudomonadota</taxon>
        <taxon>Betaproteobacteria</taxon>
        <taxon>Neisseriales</taxon>
        <taxon>Neisseriaceae</taxon>
        <taxon>Conchiformibius</taxon>
    </lineage>
</organism>
<name>A0ABD8B7X0_9NEIS</name>
<feature type="domain" description="Mce/MlaD" evidence="8">
    <location>
        <begin position="46"/>
        <end position="137"/>
    </location>
</feature>
<evidence type="ECO:0000256" key="1">
    <source>
        <dbReference type="ARBA" id="ARBA00004533"/>
    </source>
</evidence>
<feature type="domain" description="Mce/MlaD" evidence="8">
    <location>
        <begin position="290"/>
        <end position="397"/>
    </location>
</feature>
<dbReference type="PANTHER" id="PTHR30462">
    <property type="entry name" value="INTERMEMBRANE TRANSPORT PROTEIN PQIB-RELATED"/>
    <property type="match status" value="1"/>
</dbReference>
<evidence type="ECO:0000256" key="3">
    <source>
        <dbReference type="ARBA" id="ARBA00022519"/>
    </source>
</evidence>
<evidence type="ECO:0000256" key="5">
    <source>
        <dbReference type="ARBA" id="ARBA00022989"/>
    </source>
</evidence>
<evidence type="ECO:0000256" key="7">
    <source>
        <dbReference type="SAM" id="Phobius"/>
    </source>
</evidence>
<dbReference type="KEGG" id="ckh:LVJ77_01425"/>
<dbReference type="GO" id="GO:0005886">
    <property type="term" value="C:plasma membrane"/>
    <property type="evidence" value="ECO:0007669"/>
    <property type="project" value="UniProtKB-SubCell"/>
</dbReference>